<proteinExistence type="predicted"/>
<comment type="caution">
    <text evidence="1">The sequence shown here is derived from an EMBL/GenBank/DDBJ whole genome shotgun (WGS) entry which is preliminary data.</text>
</comment>
<dbReference type="EMBL" id="JARBHB010000001">
    <property type="protein sequence ID" value="KAJ8894978.1"/>
    <property type="molecule type" value="Genomic_DNA"/>
</dbReference>
<dbReference type="Proteomes" id="UP001159363">
    <property type="component" value="Chromosome 1"/>
</dbReference>
<accession>A0ABQ9IE79</accession>
<protein>
    <recommendedName>
        <fullName evidence="3">DNA helicase</fullName>
    </recommendedName>
</protein>
<keyword evidence="2" id="KW-1185">Reference proteome</keyword>
<evidence type="ECO:0000313" key="1">
    <source>
        <dbReference type="EMBL" id="KAJ8894978.1"/>
    </source>
</evidence>
<organism evidence="1 2">
    <name type="scientific">Dryococelus australis</name>
    <dbReference type="NCBI Taxonomy" id="614101"/>
    <lineage>
        <taxon>Eukaryota</taxon>
        <taxon>Metazoa</taxon>
        <taxon>Ecdysozoa</taxon>
        <taxon>Arthropoda</taxon>
        <taxon>Hexapoda</taxon>
        <taxon>Insecta</taxon>
        <taxon>Pterygota</taxon>
        <taxon>Neoptera</taxon>
        <taxon>Polyneoptera</taxon>
        <taxon>Phasmatodea</taxon>
        <taxon>Verophasmatodea</taxon>
        <taxon>Anareolatae</taxon>
        <taxon>Phasmatidae</taxon>
        <taxon>Eurycanthinae</taxon>
        <taxon>Dryococelus</taxon>
    </lineage>
</organism>
<name>A0ABQ9IE79_9NEOP</name>
<dbReference type="PANTHER" id="PTHR10492:SF57">
    <property type="entry name" value="ATP-DEPENDENT DNA HELICASE"/>
    <property type="match status" value="1"/>
</dbReference>
<sequence>MLRRSWWNVDTPNFCYNPCQWCHCRLAQLTPGCVVTRYKQLICDCVIVAKAKHNGQLFIPGTSRDGLYTWKWSRGRTELRTLTDSTSQITKPLQPFFGRLCERGSFHTAHFLHNVSQHLNNSFSGRWIGRGGRAAWPARCFETARIAVDGVCACSQSPPPPHEMEDTGSRTDINPEGGCILGNRTAILTTCTCMPAPPPPLFFPPCHAFQLPHPRHHITSLLDTLLTKTHAASKTIRVSTEIFFMFSVFHTFVIQAVHAVSLLASHLCEPGFSHLGIVQDDAAGRRVFSLISRYPLFHSRVATCSLHSPSSALKTSNTRILIYHAGNYRLIKSPPPRTWQQDQRLKQHVDCYTNPDCERARGFINIAENPAARCVGLSNKIPAVISEHVRHPYSFISLLYCHYVLMEPFTIFIRHVTAVTKEGIQLRLCPNSPRVYSLAHSWRHRESFLLSQLRGESARVRVNDDVHSVLTLAPSLAAMAIVSPRNDTVNDINNLIIQRVPGQVKTYKSIDTVTNVDDVVHFPQDFLNSLNPSGLPPHELSLKVDLKENLIVATILTGPAAGQLANIPRIPMIPTDLPISFKRLFINKMVRSPLKVPIGTTQHHENTARQFRALRVKAMALSQRAPTGGTGPLLACLKCRGRQSGDSGLTYMEGELVTFSEESERLVARISTRAPGRGVVAIPRYSLALTTPEEVSPIKAVHDLVCNLETNLRKKSLPLPASILTGALSEMRPVKLVTMDGN</sequence>
<evidence type="ECO:0000313" key="2">
    <source>
        <dbReference type="Proteomes" id="UP001159363"/>
    </source>
</evidence>
<dbReference type="PANTHER" id="PTHR10492">
    <property type="match status" value="1"/>
</dbReference>
<gene>
    <name evidence="1" type="ORF">PR048_000286</name>
</gene>
<reference evidence="1 2" key="1">
    <citation type="submission" date="2023-02" db="EMBL/GenBank/DDBJ databases">
        <title>LHISI_Scaffold_Assembly.</title>
        <authorList>
            <person name="Stuart O.P."/>
            <person name="Cleave R."/>
            <person name="Magrath M.J.L."/>
            <person name="Mikheyev A.S."/>
        </authorList>
    </citation>
    <scope>NUCLEOTIDE SEQUENCE [LARGE SCALE GENOMIC DNA]</scope>
    <source>
        <strain evidence="1">Daus_M_001</strain>
        <tissue evidence="1">Leg muscle</tissue>
    </source>
</reference>
<evidence type="ECO:0008006" key="3">
    <source>
        <dbReference type="Google" id="ProtNLM"/>
    </source>
</evidence>